<reference evidence="1 2" key="1">
    <citation type="submission" date="2021-02" db="EMBL/GenBank/DDBJ databases">
        <title>Brevundimonas sp. CS1 genome sequence.</title>
        <authorList>
            <person name="Lee K."/>
            <person name="Choi Y.-J."/>
            <person name="Son H.-R."/>
        </authorList>
    </citation>
    <scope>NUCLEOTIDE SEQUENCE [LARGE SCALE GENOMIC DNA]</scope>
    <source>
        <strain evidence="1 2">CS1</strain>
    </source>
</reference>
<evidence type="ECO:0000313" key="2">
    <source>
        <dbReference type="Proteomes" id="UP000662957"/>
    </source>
</evidence>
<sequence length="48" mass="5289">MFGPILVDGGELLLADGVFDRNADESVVQILLSLLTSERGRGWLLEWS</sequence>
<organism evidence="1 2">
    <name type="scientific">Brevundimonas fontaquae</name>
    <dbReference type="NCBI Taxonomy" id="2813778"/>
    <lineage>
        <taxon>Bacteria</taxon>
        <taxon>Pseudomonadati</taxon>
        <taxon>Pseudomonadota</taxon>
        <taxon>Alphaproteobacteria</taxon>
        <taxon>Caulobacterales</taxon>
        <taxon>Caulobacteraceae</taxon>
        <taxon>Brevundimonas</taxon>
    </lineage>
</organism>
<dbReference type="EMBL" id="CP070968">
    <property type="protein sequence ID" value="QSF54850.1"/>
    <property type="molecule type" value="Genomic_DNA"/>
</dbReference>
<dbReference type="Proteomes" id="UP000662957">
    <property type="component" value="Chromosome"/>
</dbReference>
<proteinExistence type="predicted"/>
<evidence type="ECO:0000313" key="1">
    <source>
        <dbReference type="EMBL" id="QSF54850.1"/>
    </source>
</evidence>
<gene>
    <name evidence="1" type="ORF">JX001_03275</name>
</gene>
<accession>A0ABX7LS28</accession>
<protein>
    <submittedName>
        <fullName evidence="1">Uncharacterized protein</fullName>
    </submittedName>
</protein>
<keyword evidence="2" id="KW-1185">Reference proteome</keyword>
<dbReference type="RefSeq" id="WP_205682283.1">
    <property type="nucleotide sequence ID" value="NZ_CP070968.1"/>
</dbReference>
<name>A0ABX7LS28_9CAUL</name>